<dbReference type="InterPro" id="IPR016491">
    <property type="entry name" value="Septin"/>
</dbReference>
<protein>
    <recommendedName>
        <fullName evidence="5">Septin-type G domain-containing protein</fullName>
    </recommendedName>
</protein>
<evidence type="ECO:0000256" key="2">
    <source>
        <dbReference type="ARBA" id="ARBA00023134"/>
    </source>
</evidence>
<dbReference type="InterPro" id="IPR030379">
    <property type="entry name" value="G_SEPTIN_dom"/>
</dbReference>
<dbReference type="PROSITE" id="PS51719">
    <property type="entry name" value="G_SEPTIN"/>
    <property type="match status" value="1"/>
</dbReference>
<evidence type="ECO:0000256" key="1">
    <source>
        <dbReference type="ARBA" id="ARBA00022741"/>
    </source>
</evidence>
<comment type="similarity">
    <text evidence="3">Belongs to the TRAFAC class TrmE-Era-EngA-EngB-Septin-like GTPase superfamily. Septin GTPase family.</text>
</comment>
<evidence type="ECO:0000313" key="7">
    <source>
        <dbReference type="Proteomes" id="UP000009138"/>
    </source>
</evidence>
<feature type="domain" description="Septin-type G" evidence="5">
    <location>
        <begin position="9"/>
        <end position="341"/>
    </location>
</feature>
<feature type="compositionally biased region" description="Acidic residues" evidence="4">
    <location>
        <begin position="215"/>
        <end position="230"/>
    </location>
</feature>
<dbReference type="Proteomes" id="UP000009138">
    <property type="component" value="Unassembled WGS sequence"/>
</dbReference>
<dbReference type="EMBL" id="CH476738">
    <property type="protein sequence ID" value="EIE85378.1"/>
    <property type="molecule type" value="Genomic_DNA"/>
</dbReference>
<dbReference type="GO" id="GO:0005938">
    <property type="term" value="C:cell cortex"/>
    <property type="evidence" value="ECO:0007669"/>
    <property type="project" value="UniProtKB-ARBA"/>
</dbReference>
<gene>
    <name evidence="6" type="ORF">RO3G_10088</name>
</gene>
<feature type="compositionally biased region" description="Basic and acidic residues" evidence="4">
    <location>
        <begin position="43"/>
        <end position="52"/>
    </location>
</feature>
<name>I1CA98_RHIO9</name>
<proteinExistence type="inferred from homology"/>
<dbReference type="STRING" id="246409.I1CA98"/>
<dbReference type="AlphaFoldDB" id="I1CA98"/>
<dbReference type="PIRSF" id="PIRSF006698">
    <property type="entry name" value="Septin"/>
    <property type="match status" value="1"/>
</dbReference>
<dbReference type="SUPFAM" id="SSF52540">
    <property type="entry name" value="P-loop containing nucleoside triphosphate hydrolases"/>
    <property type="match status" value="1"/>
</dbReference>
<dbReference type="InParanoid" id="I1CA98"/>
<feature type="region of interest" description="Disordered" evidence="4">
    <location>
        <begin position="43"/>
        <end position="65"/>
    </location>
</feature>
<evidence type="ECO:0000313" key="6">
    <source>
        <dbReference type="EMBL" id="EIE85378.1"/>
    </source>
</evidence>
<accession>I1CA98</accession>
<keyword evidence="1 3" id="KW-0547">Nucleotide-binding</keyword>
<dbReference type="PANTHER" id="PTHR18884">
    <property type="entry name" value="SEPTIN"/>
    <property type="match status" value="1"/>
</dbReference>
<dbReference type="Pfam" id="PF00735">
    <property type="entry name" value="Septin"/>
    <property type="match status" value="1"/>
</dbReference>
<dbReference type="Gene3D" id="3.40.50.300">
    <property type="entry name" value="P-loop containing nucleotide triphosphate hydrolases"/>
    <property type="match status" value="1"/>
</dbReference>
<sequence>MGPRSRKHAVSHFNVMVVGFSGVGKTSFIRTLIEALMLDEQERQKEQEQEATKKRRDSVMSETSFVNMEPEGPIEKTLKPYTVSREIEVDRERVLLTLIDTPGFQAEYLVDKQLHDIMKYIEHQFDLTLAEESKVKRNPKAVDTQVHCCLYFMDPKKSSLDEYDIRILKRLSNRVNVIPVIGKADQLTLAQKNRLKPRIIQDIYNKIPIYGIPTQEDEEDEDEDDDEDEDSIKKPENLTEFIAQFNYDEEDQETQIILDYLKVIPFTFISYEDEPDTGKPIEIPDVPLGRDFGWGTIDCLSQIYSDFTQLKQVLLSSHRRFLQLDTVERYYEQYRTEKLTFKRATKLKSMDLSSQKILKDLKDL</sequence>
<dbReference type="OMA" id="LMYKRAT"/>
<dbReference type="eggNOG" id="KOG2655">
    <property type="taxonomic scope" value="Eukaryota"/>
</dbReference>
<dbReference type="GO" id="GO:0032156">
    <property type="term" value="C:septin cytoskeleton"/>
    <property type="evidence" value="ECO:0007669"/>
    <property type="project" value="UniProtKB-ARBA"/>
</dbReference>
<evidence type="ECO:0000256" key="3">
    <source>
        <dbReference type="RuleBase" id="RU004560"/>
    </source>
</evidence>
<dbReference type="InterPro" id="IPR027417">
    <property type="entry name" value="P-loop_NTPase"/>
</dbReference>
<dbReference type="OrthoDB" id="416553at2759"/>
<evidence type="ECO:0000259" key="5">
    <source>
        <dbReference type="PROSITE" id="PS51719"/>
    </source>
</evidence>
<dbReference type="VEuPathDB" id="FungiDB:RO3G_10088"/>
<evidence type="ECO:0000256" key="4">
    <source>
        <dbReference type="SAM" id="MobiDB-lite"/>
    </source>
</evidence>
<reference evidence="6 7" key="1">
    <citation type="journal article" date="2009" name="PLoS Genet.">
        <title>Genomic analysis of the basal lineage fungus Rhizopus oryzae reveals a whole-genome duplication.</title>
        <authorList>
            <person name="Ma L.-J."/>
            <person name="Ibrahim A.S."/>
            <person name="Skory C."/>
            <person name="Grabherr M.G."/>
            <person name="Burger G."/>
            <person name="Butler M."/>
            <person name="Elias M."/>
            <person name="Idnurm A."/>
            <person name="Lang B.F."/>
            <person name="Sone T."/>
            <person name="Abe A."/>
            <person name="Calvo S.E."/>
            <person name="Corrochano L.M."/>
            <person name="Engels R."/>
            <person name="Fu J."/>
            <person name="Hansberg W."/>
            <person name="Kim J.-M."/>
            <person name="Kodira C.D."/>
            <person name="Koehrsen M.J."/>
            <person name="Liu B."/>
            <person name="Miranda-Saavedra D."/>
            <person name="O'Leary S."/>
            <person name="Ortiz-Castellanos L."/>
            <person name="Poulter R."/>
            <person name="Rodriguez-Romero J."/>
            <person name="Ruiz-Herrera J."/>
            <person name="Shen Y.-Q."/>
            <person name="Zeng Q."/>
            <person name="Galagan J."/>
            <person name="Birren B.W."/>
            <person name="Cuomo C.A."/>
            <person name="Wickes B.L."/>
        </authorList>
    </citation>
    <scope>NUCLEOTIDE SEQUENCE [LARGE SCALE GENOMIC DNA]</scope>
    <source>
        <strain evidence="7">RA 99-880 / ATCC MYA-4621 / FGSC 9543 / NRRL 43880</strain>
    </source>
</reference>
<dbReference type="GO" id="GO:0005525">
    <property type="term" value="F:GTP binding"/>
    <property type="evidence" value="ECO:0007669"/>
    <property type="project" value="UniProtKB-KW"/>
</dbReference>
<dbReference type="GeneID" id="93617054"/>
<keyword evidence="7" id="KW-1185">Reference proteome</keyword>
<dbReference type="RefSeq" id="XP_067520774.1">
    <property type="nucleotide sequence ID" value="XM_067664673.1"/>
</dbReference>
<feature type="region of interest" description="Disordered" evidence="4">
    <location>
        <begin position="211"/>
        <end position="233"/>
    </location>
</feature>
<keyword evidence="2 3" id="KW-0342">GTP-binding</keyword>
<organism evidence="6 7">
    <name type="scientific">Rhizopus delemar (strain RA 99-880 / ATCC MYA-4621 / FGSC 9543 / NRRL 43880)</name>
    <name type="common">Mucormycosis agent</name>
    <name type="synonym">Rhizopus arrhizus var. delemar</name>
    <dbReference type="NCBI Taxonomy" id="246409"/>
    <lineage>
        <taxon>Eukaryota</taxon>
        <taxon>Fungi</taxon>
        <taxon>Fungi incertae sedis</taxon>
        <taxon>Mucoromycota</taxon>
        <taxon>Mucoromycotina</taxon>
        <taxon>Mucoromycetes</taxon>
        <taxon>Mucorales</taxon>
        <taxon>Mucorineae</taxon>
        <taxon>Rhizopodaceae</taxon>
        <taxon>Rhizopus</taxon>
    </lineage>
</organism>